<evidence type="ECO:0000256" key="5">
    <source>
        <dbReference type="ARBA" id="ARBA00022807"/>
    </source>
</evidence>
<dbReference type="FunFam" id="3.40.532.10:FF:000010">
    <property type="entry name" value="Ubiquitin carboxyl-terminal hydrolase"/>
    <property type="match status" value="1"/>
</dbReference>
<keyword evidence="11" id="KW-1185">Reference proteome</keyword>
<dbReference type="InterPro" id="IPR038765">
    <property type="entry name" value="Papain-like_cys_pep_sf"/>
</dbReference>
<dbReference type="InterPro" id="IPR036959">
    <property type="entry name" value="Peptidase_C12_UCH_sf"/>
</dbReference>
<dbReference type="PANTHER" id="PTHR10589:SF29">
    <property type="entry name" value="UBIQUITIN CARBOXYL-TERMINAL HYDROLASE"/>
    <property type="match status" value="1"/>
</dbReference>
<dbReference type="EMBL" id="VIGI01000012">
    <property type="protein sequence ID" value="KAB8293135.1"/>
    <property type="molecule type" value="Genomic_DNA"/>
</dbReference>
<evidence type="ECO:0000256" key="2">
    <source>
        <dbReference type="ARBA" id="ARBA00022670"/>
    </source>
</evidence>
<evidence type="ECO:0000259" key="9">
    <source>
        <dbReference type="PROSITE" id="PS52048"/>
    </source>
</evidence>
<evidence type="ECO:0000256" key="4">
    <source>
        <dbReference type="ARBA" id="ARBA00022801"/>
    </source>
</evidence>
<reference evidence="10 11" key="1">
    <citation type="submission" date="2019-06" db="EMBL/GenBank/DDBJ databases">
        <title>Genome Sequence of the Brown Rot Fungal Pathogen Monilinia laxa.</title>
        <authorList>
            <person name="De Miccolis Angelini R.M."/>
            <person name="Landi L."/>
            <person name="Abate D."/>
            <person name="Pollastro S."/>
            <person name="Romanazzi G."/>
            <person name="Faretra F."/>
        </authorList>
    </citation>
    <scope>NUCLEOTIDE SEQUENCE [LARGE SCALE GENOMIC DNA]</scope>
    <source>
        <strain evidence="10 11">Mlax316</strain>
    </source>
</reference>
<proteinExistence type="inferred from homology"/>
<evidence type="ECO:0000256" key="3">
    <source>
        <dbReference type="ARBA" id="ARBA00022786"/>
    </source>
</evidence>
<keyword evidence="5 6" id="KW-0788">Thiol protease</keyword>
<evidence type="ECO:0000313" key="10">
    <source>
        <dbReference type="EMBL" id="KAB8293135.1"/>
    </source>
</evidence>
<dbReference type="PRINTS" id="PR00707">
    <property type="entry name" value="UBCTHYDRLASE"/>
</dbReference>
<dbReference type="AlphaFoldDB" id="A0A5N6JW35"/>
<dbReference type="InterPro" id="IPR001578">
    <property type="entry name" value="Peptidase_C12_UCH"/>
</dbReference>
<dbReference type="Gene3D" id="3.40.532.10">
    <property type="entry name" value="Peptidase C12, ubiquitin carboxyl-terminal hydrolase"/>
    <property type="match status" value="1"/>
</dbReference>
<dbReference type="Pfam" id="PF01088">
    <property type="entry name" value="Peptidase_C12"/>
    <property type="match status" value="1"/>
</dbReference>
<comment type="similarity">
    <text evidence="6 7">Belongs to the peptidase C12 family.</text>
</comment>
<comment type="caution">
    <text evidence="10">The sequence shown here is derived from an EMBL/GenBank/DDBJ whole genome shotgun (WGS) entry which is preliminary data.</text>
</comment>
<dbReference type="GO" id="GO:0016579">
    <property type="term" value="P:protein deubiquitination"/>
    <property type="evidence" value="ECO:0007669"/>
    <property type="project" value="TreeGrafter"/>
</dbReference>
<keyword evidence="4 6" id="KW-0378">Hydrolase</keyword>
<dbReference type="EC" id="3.4.19.12" evidence="7"/>
<feature type="active site" description="Proton donor" evidence="6">
    <location>
        <position position="265"/>
    </location>
</feature>
<dbReference type="PROSITE" id="PS52048">
    <property type="entry name" value="UCH_DOMAIN"/>
    <property type="match status" value="1"/>
</dbReference>
<feature type="site" description="Transition state stabilizer" evidence="6">
    <location>
        <position position="162"/>
    </location>
</feature>
<evidence type="ECO:0000256" key="8">
    <source>
        <dbReference type="SAM" id="MobiDB-lite"/>
    </source>
</evidence>
<dbReference type="Proteomes" id="UP000326757">
    <property type="component" value="Unassembled WGS sequence"/>
</dbReference>
<sequence>MMLPPLLFSQRRLSLRNKTCSKSPSGVTTEPSENDTVTHEVPGEQSAMGNTARRSRHSEKKIQKPESEIIEEVMKPLTDDERKAWKGWCELESDPALFNFILREYGVKDVKIQEVLGLEDEMLQHLPMPVYGLVFLFKYIDDDSEDEEEHPRCPNHVWFANQTTHNSCATIALLNIIMNVPDLDLGENISSFKEVTQLLKPAYRGQKLSENEYIRNLHNSFARRMDILNADLALSNEVSAWKKRRKMKKKPGRNKAKSDEEPGFHFIAFVPIEGVVWRLDGLQRQPISLGEFSDDWISVARTNIHQHISKYGDGLQFNLLSLCRSPLRTIPLKLAQNIHAINLVEVMLSQQTPDWNKFSQEDVSEPIRGPSDALGVTDKLLHETVLPASTGKILEQASTDASILLLLRQQWVAEQRELRITYMDELSSINEENEQAARRKKDHTPLVYRTLKSLADKGLLKQIMEEVQAI</sequence>
<name>A0A5N6JW35_MONLA</name>
<dbReference type="SUPFAM" id="SSF54001">
    <property type="entry name" value="Cysteine proteinases"/>
    <property type="match status" value="1"/>
</dbReference>
<keyword evidence="2 6" id="KW-0645">Protease</keyword>
<comment type="catalytic activity">
    <reaction evidence="1 6 7">
        <text>Thiol-dependent hydrolysis of ester, thioester, amide, peptide and isopeptide bonds formed by the C-terminal Gly of ubiquitin (a 76-residue protein attached to proteins as an intracellular targeting signal).</text>
        <dbReference type="EC" id="3.4.19.12"/>
    </reaction>
</comment>
<feature type="compositionally biased region" description="Polar residues" evidence="8">
    <location>
        <begin position="18"/>
        <end position="35"/>
    </location>
</feature>
<dbReference type="GO" id="GO:0005737">
    <property type="term" value="C:cytoplasm"/>
    <property type="evidence" value="ECO:0007669"/>
    <property type="project" value="TreeGrafter"/>
</dbReference>
<dbReference type="GO" id="GO:0006511">
    <property type="term" value="P:ubiquitin-dependent protein catabolic process"/>
    <property type="evidence" value="ECO:0007669"/>
    <property type="project" value="UniProtKB-UniRule"/>
</dbReference>
<gene>
    <name evidence="10" type="ORF">EYC80_007488</name>
</gene>
<evidence type="ECO:0000256" key="7">
    <source>
        <dbReference type="RuleBase" id="RU361215"/>
    </source>
</evidence>
<evidence type="ECO:0000256" key="6">
    <source>
        <dbReference type="PROSITE-ProRule" id="PRU01393"/>
    </source>
</evidence>
<feature type="region of interest" description="Disordered" evidence="8">
    <location>
        <begin position="18"/>
        <end position="67"/>
    </location>
</feature>
<accession>A0A5N6JW35</accession>
<dbReference type="OrthoDB" id="1924260at2759"/>
<evidence type="ECO:0000256" key="1">
    <source>
        <dbReference type="ARBA" id="ARBA00000707"/>
    </source>
</evidence>
<evidence type="ECO:0000313" key="11">
    <source>
        <dbReference type="Proteomes" id="UP000326757"/>
    </source>
</evidence>
<protein>
    <recommendedName>
        <fullName evidence="7">Ubiquitin carboxyl-terminal hydrolase</fullName>
        <ecNumber evidence="7">3.4.19.12</ecNumber>
    </recommendedName>
</protein>
<feature type="active site" description="Nucleophile" evidence="6">
    <location>
        <position position="168"/>
    </location>
</feature>
<feature type="site" description="Important for enzyme activity" evidence="6">
    <location>
        <position position="280"/>
    </location>
</feature>
<keyword evidence="3 6" id="KW-0833">Ubl conjugation pathway</keyword>
<dbReference type="GO" id="GO:0004843">
    <property type="term" value="F:cysteine-type deubiquitinase activity"/>
    <property type="evidence" value="ECO:0007669"/>
    <property type="project" value="UniProtKB-UniRule"/>
</dbReference>
<feature type="domain" description="UCH catalytic" evidence="9">
    <location>
        <begin position="87"/>
        <end position="324"/>
    </location>
</feature>
<organism evidence="10 11">
    <name type="scientific">Monilinia laxa</name>
    <name type="common">Brown rot fungus</name>
    <name type="synonym">Sclerotinia laxa</name>
    <dbReference type="NCBI Taxonomy" id="61186"/>
    <lineage>
        <taxon>Eukaryota</taxon>
        <taxon>Fungi</taxon>
        <taxon>Dikarya</taxon>
        <taxon>Ascomycota</taxon>
        <taxon>Pezizomycotina</taxon>
        <taxon>Leotiomycetes</taxon>
        <taxon>Helotiales</taxon>
        <taxon>Sclerotiniaceae</taxon>
        <taxon>Monilinia</taxon>
    </lineage>
</organism>
<dbReference type="PANTHER" id="PTHR10589">
    <property type="entry name" value="UBIQUITIN CARBOXYL-TERMINAL HYDROLASE"/>
    <property type="match status" value="1"/>
</dbReference>